<sequence>MADERGHTPARMLVIRRGLLLAGLAVTCWSVTRTVLLLSGHDVVPDDDRHGYLAIFSLVLLPVLVVAVVTLVADTAELWRRGHSPGRSRHVGPGVALALSAPLASPVAAVAVVVGVAIVVAARTDRP</sequence>
<keyword evidence="1" id="KW-0812">Transmembrane</keyword>
<dbReference type="Proteomes" id="UP001595859">
    <property type="component" value="Unassembled WGS sequence"/>
</dbReference>
<reference evidence="3" key="1">
    <citation type="journal article" date="2019" name="Int. J. Syst. Evol. Microbiol.">
        <title>The Global Catalogue of Microorganisms (GCM) 10K type strain sequencing project: providing services to taxonomists for standard genome sequencing and annotation.</title>
        <authorList>
            <consortium name="The Broad Institute Genomics Platform"/>
            <consortium name="The Broad Institute Genome Sequencing Center for Infectious Disease"/>
            <person name="Wu L."/>
            <person name="Ma J."/>
        </authorList>
    </citation>
    <scope>NUCLEOTIDE SEQUENCE [LARGE SCALE GENOMIC DNA]</scope>
    <source>
        <strain evidence="3">ZS-22-S1</strain>
    </source>
</reference>
<keyword evidence="3" id="KW-1185">Reference proteome</keyword>
<comment type="caution">
    <text evidence="2">The sequence shown here is derived from an EMBL/GenBank/DDBJ whole genome shotgun (WGS) entry which is preliminary data.</text>
</comment>
<feature type="transmembrane region" description="Helical" evidence="1">
    <location>
        <begin position="52"/>
        <end position="73"/>
    </location>
</feature>
<name>A0ABV9SBC9_9PSEU</name>
<dbReference type="EMBL" id="JBHSIS010000020">
    <property type="protein sequence ID" value="MFC4857650.1"/>
    <property type="molecule type" value="Genomic_DNA"/>
</dbReference>
<proteinExistence type="predicted"/>
<feature type="transmembrane region" description="Helical" evidence="1">
    <location>
        <begin position="20"/>
        <end position="40"/>
    </location>
</feature>
<accession>A0ABV9SBC9</accession>
<feature type="transmembrane region" description="Helical" evidence="1">
    <location>
        <begin position="94"/>
        <end position="122"/>
    </location>
</feature>
<organism evidence="2 3">
    <name type="scientific">Actinophytocola glycyrrhizae</name>
    <dbReference type="NCBI Taxonomy" id="2044873"/>
    <lineage>
        <taxon>Bacteria</taxon>
        <taxon>Bacillati</taxon>
        <taxon>Actinomycetota</taxon>
        <taxon>Actinomycetes</taxon>
        <taxon>Pseudonocardiales</taxon>
        <taxon>Pseudonocardiaceae</taxon>
    </lineage>
</organism>
<dbReference type="RefSeq" id="WP_378059639.1">
    <property type="nucleotide sequence ID" value="NZ_JBHSIS010000020.1"/>
</dbReference>
<evidence type="ECO:0000313" key="3">
    <source>
        <dbReference type="Proteomes" id="UP001595859"/>
    </source>
</evidence>
<keyword evidence="1" id="KW-0472">Membrane</keyword>
<keyword evidence="1" id="KW-1133">Transmembrane helix</keyword>
<evidence type="ECO:0000256" key="1">
    <source>
        <dbReference type="SAM" id="Phobius"/>
    </source>
</evidence>
<protein>
    <submittedName>
        <fullName evidence="2">Uncharacterized protein</fullName>
    </submittedName>
</protein>
<gene>
    <name evidence="2" type="ORF">ACFPCV_29480</name>
</gene>
<evidence type="ECO:0000313" key="2">
    <source>
        <dbReference type="EMBL" id="MFC4857650.1"/>
    </source>
</evidence>